<dbReference type="PhylomeDB" id="A0A0D2WP75"/>
<name>A0A0D2WP75_CAPO3</name>
<dbReference type="PRINTS" id="PR00502">
    <property type="entry name" value="NUDIXFAMILY"/>
</dbReference>
<dbReference type="PRINTS" id="PR01356">
    <property type="entry name" value="GFGPROTEIN"/>
</dbReference>
<dbReference type="Gene3D" id="3.40.630.30">
    <property type="match status" value="1"/>
</dbReference>
<dbReference type="AlphaFoldDB" id="A0A0D2WP75"/>
<dbReference type="InterPro" id="IPR020084">
    <property type="entry name" value="NUDIX_hydrolase_CS"/>
</dbReference>
<protein>
    <submittedName>
        <fullName evidence="5">NUDIX domain-containing protein</fullName>
    </submittedName>
</protein>
<dbReference type="InterPro" id="IPR000086">
    <property type="entry name" value="NUDIX_hydrolase_dom"/>
</dbReference>
<evidence type="ECO:0000313" key="6">
    <source>
        <dbReference type="Proteomes" id="UP000008743"/>
    </source>
</evidence>
<keyword evidence="2" id="KW-0378">Hydrolase</keyword>
<dbReference type="Pfam" id="PF18290">
    <property type="entry name" value="Nudix_hydro"/>
    <property type="match status" value="1"/>
</dbReference>
<dbReference type="PROSITE" id="PS00893">
    <property type="entry name" value="NUDIX_BOX"/>
    <property type="match status" value="1"/>
</dbReference>
<gene>
    <name evidence="5" type="ORF">CAOG_003933</name>
</gene>
<dbReference type="CDD" id="cd04670">
    <property type="entry name" value="NUDIX_ASFGF2_Nudt6"/>
    <property type="match status" value="1"/>
</dbReference>
<feature type="domain" description="Nudix hydrolase" evidence="4">
    <location>
        <begin position="102"/>
        <end position="231"/>
    </location>
</feature>
<dbReference type="InterPro" id="IPR003293">
    <property type="entry name" value="Nudix_hydrolase6-like"/>
</dbReference>
<dbReference type="InParanoid" id="A0A0D2WP75"/>
<feature type="region of interest" description="Disordered" evidence="3">
    <location>
        <begin position="436"/>
        <end position="482"/>
    </location>
</feature>
<sequence>MASVLNGLEDRYKGVTIDTEFAAELANNADQARFKTLLTDSLTAWRREGKRGIWLRIALKDAHYIPIAAEEGFVFHHAEPLHVMMTRWLPEDEPSQLPTYATHYVGVGGFVLNDQNELLVVSERYGDKPMWKLPGGHANRGEDLGQAAIREVFEETGIESEFISLTAFRHQHKYLFETSDLYFVCRLKALSLEIKHDPREISACRWLPLDQYIADPSVSYTNKHIATCIKLGLEKSDTTWEMTAAAVPSFNRKATNLLYCTKNADASQILCPEPVEGDESQANAAAAAAAGADNKTAPEWRRERRRSLRINMQMQAERLAKSSKRGDDDDIRSPEVAQDGNTSKPDIYSDPAIIAALAIAEAEEKGRKSPLPAPAPLSSNSSLDGLPTSVSPVSAFAHVQHASNLTRSRSRASSRANAKELVIDPARPTSFVVIVGGTGDGNASPRQRYSVHENLQQSQQLSSAGSSTASLDACTLPTISGE</sequence>
<dbReference type="PROSITE" id="PS51462">
    <property type="entry name" value="NUDIX"/>
    <property type="match status" value="1"/>
</dbReference>
<dbReference type="eggNOG" id="KOG0648">
    <property type="taxonomic scope" value="Eukaryota"/>
</dbReference>
<reference evidence="6" key="1">
    <citation type="submission" date="2011-02" db="EMBL/GenBank/DDBJ databases">
        <title>The Genome Sequence of Capsaspora owczarzaki ATCC 30864.</title>
        <authorList>
            <person name="Russ C."/>
            <person name="Cuomo C."/>
            <person name="Burger G."/>
            <person name="Gray M.W."/>
            <person name="Holland P.W.H."/>
            <person name="King N."/>
            <person name="Lang F.B.F."/>
            <person name="Roger A.J."/>
            <person name="Ruiz-Trillo I."/>
            <person name="Young S.K."/>
            <person name="Zeng Q."/>
            <person name="Gargeya S."/>
            <person name="Alvarado L."/>
            <person name="Berlin A."/>
            <person name="Chapman S.B."/>
            <person name="Chen Z."/>
            <person name="Freedman E."/>
            <person name="Gellesch M."/>
            <person name="Goldberg J."/>
            <person name="Griggs A."/>
            <person name="Gujja S."/>
            <person name="Heilman E."/>
            <person name="Heiman D."/>
            <person name="Howarth C."/>
            <person name="Mehta T."/>
            <person name="Neiman D."/>
            <person name="Pearson M."/>
            <person name="Roberts A."/>
            <person name="Saif S."/>
            <person name="Shea T."/>
            <person name="Shenoy N."/>
            <person name="Sisk P."/>
            <person name="Stolte C."/>
            <person name="Sykes S."/>
            <person name="White J."/>
            <person name="Yandava C."/>
            <person name="Haas B."/>
            <person name="Nusbaum C."/>
            <person name="Birren B."/>
        </authorList>
    </citation>
    <scope>NUCLEOTIDE SEQUENCE</scope>
    <source>
        <strain evidence="6">ATCC 30864</strain>
    </source>
</reference>
<feature type="region of interest" description="Disordered" evidence="3">
    <location>
        <begin position="402"/>
        <end position="421"/>
    </location>
</feature>
<organism evidence="5 6">
    <name type="scientific">Capsaspora owczarzaki (strain ATCC 30864)</name>
    <dbReference type="NCBI Taxonomy" id="595528"/>
    <lineage>
        <taxon>Eukaryota</taxon>
        <taxon>Filasterea</taxon>
        <taxon>Capsaspora</taxon>
    </lineage>
</organism>
<feature type="compositionally biased region" description="Basic and acidic residues" evidence="3">
    <location>
        <begin position="318"/>
        <end position="333"/>
    </location>
</feature>
<dbReference type="InterPro" id="IPR020476">
    <property type="entry name" value="Nudix_hydrolase"/>
</dbReference>
<accession>A0A0D2WP75</accession>
<dbReference type="InterPro" id="IPR040618">
    <property type="entry name" value="Pre-Nudix"/>
</dbReference>
<dbReference type="GO" id="GO:0047631">
    <property type="term" value="F:ADP-ribose diphosphatase activity"/>
    <property type="evidence" value="ECO:0007669"/>
    <property type="project" value="TreeGrafter"/>
</dbReference>
<evidence type="ECO:0000256" key="2">
    <source>
        <dbReference type="ARBA" id="ARBA00022801"/>
    </source>
</evidence>
<dbReference type="FunFam" id="3.90.79.10:FF:000015">
    <property type="entry name" value="Nudix hydrolase 8"/>
    <property type="match status" value="1"/>
</dbReference>
<dbReference type="SUPFAM" id="SSF55811">
    <property type="entry name" value="Nudix"/>
    <property type="match status" value="1"/>
</dbReference>
<evidence type="ECO:0000256" key="1">
    <source>
        <dbReference type="ARBA" id="ARBA00005582"/>
    </source>
</evidence>
<evidence type="ECO:0000259" key="4">
    <source>
        <dbReference type="PROSITE" id="PS51462"/>
    </source>
</evidence>
<dbReference type="GO" id="GO:0051287">
    <property type="term" value="F:NAD binding"/>
    <property type="evidence" value="ECO:0007669"/>
    <property type="project" value="TreeGrafter"/>
</dbReference>
<dbReference type="Gene3D" id="3.90.79.10">
    <property type="entry name" value="Nucleoside Triphosphate Pyrophosphohydrolase"/>
    <property type="match status" value="1"/>
</dbReference>
<dbReference type="GO" id="GO:0035529">
    <property type="term" value="F:NADH pyrophosphatase activity"/>
    <property type="evidence" value="ECO:0007669"/>
    <property type="project" value="TreeGrafter"/>
</dbReference>
<dbReference type="EMBL" id="KE346364">
    <property type="protein sequence ID" value="KJE93090.1"/>
    <property type="molecule type" value="Genomic_DNA"/>
</dbReference>
<keyword evidence="6" id="KW-1185">Reference proteome</keyword>
<dbReference type="InterPro" id="IPR015797">
    <property type="entry name" value="NUDIX_hydrolase-like_dom_sf"/>
</dbReference>
<dbReference type="Pfam" id="PF00293">
    <property type="entry name" value="NUDIX"/>
    <property type="match status" value="1"/>
</dbReference>
<evidence type="ECO:0000256" key="3">
    <source>
        <dbReference type="SAM" id="MobiDB-lite"/>
    </source>
</evidence>
<feature type="region of interest" description="Disordered" evidence="3">
    <location>
        <begin position="365"/>
        <end position="384"/>
    </location>
</feature>
<dbReference type="PANTHER" id="PTHR13994:SF13">
    <property type="entry name" value="FI03680P"/>
    <property type="match status" value="1"/>
</dbReference>
<comment type="similarity">
    <text evidence="1">Belongs to the Nudix hydrolase family.</text>
</comment>
<feature type="region of interest" description="Disordered" evidence="3">
    <location>
        <begin position="316"/>
        <end position="347"/>
    </location>
</feature>
<feature type="compositionally biased region" description="Low complexity" evidence="3">
    <location>
        <begin position="455"/>
        <end position="473"/>
    </location>
</feature>
<proteinExistence type="inferred from homology"/>
<dbReference type="RefSeq" id="XP_004363661.1">
    <property type="nucleotide sequence ID" value="XM_004363604.2"/>
</dbReference>
<dbReference type="PANTHER" id="PTHR13994">
    <property type="entry name" value="NUDIX HYDROLASE RELATED"/>
    <property type="match status" value="1"/>
</dbReference>
<dbReference type="Proteomes" id="UP000008743">
    <property type="component" value="Unassembled WGS sequence"/>
</dbReference>
<evidence type="ECO:0000313" key="5">
    <source>
        <dbReference type="EMBL" id="KJE93090.1"/>
    </source>
</evidence>
<dbReference type="OrthoDB" id="447842at2759"/>